<evidence type="ECO:0000313" key="4">
    <source>
        <dbReference type="EMBL" id="GAQ38701.1"/>
    </source>
</evidence>
<dbReference type="PANTHER" id="PTHR23002">
    <property type="entry name" value="ZINC FINGER CCHC DOMAIN CONTAINING PROTEIN"/>
    <property type="match status" value="1"/>
</dbReference>
<protein>
    <submittedName>
        <fullName evidence="4">F-box domain protein</fullName>
    </submittedName>
</protein>
<dbReference type="GO" id="GO:0003676">
    <property type="term" value="F:nucleic acid binding"/>
    <property type="evidence" value="ECO:0007669"/>
    <property type="project" value="InterPro"/>
</dbReference>
<dbReference type="EMBL" id="BCMY01000004">
    <property type="protein sequence ID" value="GAQ38701.1"/>
    <property type="molecule type" value="Genomic_DNA"/>
</dbReference>
<feature type="domain" description="CCHC-type" evidence="2">
    <location>
        <begin position="438"/>
        <end position="451"/>
    </location>
</feature>
<organism evidence="4 5">
    <name type="scientific">Aspergillus niger</name>
    <dbReference type="NCBI Taxonomy" id="5061"/>
    <lineage>
        <taxon>Eukaryota</taxon>
        <taxon>Fungi</taxon>
        <taxon>Dikarya</taxon>
        <taxon>Ascomycota</taxon>
        <taxon>Pezizomycotina</taxon>
        <taxon>Eurotiomycetes</taxon>
        <taxon>Eurotiomycetidae</taxon>
        <taxon>Eurotiales</taxon>
        <taxon>Aspergillaceae</taxon>
        <taxon>Aspergillus</taxon>
        <taxon>Aspergillus subgen. Circumdati</taxon>
    </lineage>
</organism>
<dbReference type="OMA" id="RHNWSRG"/>
<keyword evidence="1" id="KW-0863">Zinc-finger</keyword>
<dbReference type="PROSITE" id="PS50158">
    <property type="entry name" value="ZF_CCHC"/>
    <property type="match status" value="5"/>
</dbReference>
<name>A0A100ICI8_ASPNG</name>
<dbReference type="OrthoDB" id="3219396at2759"/>
<dbReference type="Gene3D" id="2.130.10.10">
    <property type="entry name" value="YVTN repeat-like/Quinoprotein amine dehydrogenase"/>
    <property type="match status" value="1"/>
</dbReference>
<dbReference type="VEuPathDB" id="FungiDB:M747DRAFT_299626"/>
<dbReference type="InterPro" id="IPR036875">
    <property type="entry name" value="Znf_CCHC_sf"/>
</dbReference>
<evidence type="ECO:0000313" key="5">
    <source>
        <dbReference type="Proteomes" id="UP000068243"/>
    </source>
</evidence>
<dbReference type="InterPro" id="IPR051714">
    <property type="entry name" value="Znf_CCHC_NABP"/>
</dbReference>
<reference evidence="5" key="1">
    <citation type="journal article" date="2016" name="Genome Announc.">
        <title>Draft genome sequence of Aspergillus niger strain An76.</title>
        <authorList>
            <person name="Gong W."/>
            <person name="Cheng Z."/>
            <person name="Zhang H."/>
            <person name="Liu L."/>
            <person name="Gao P."/>
            <person name="Wang L."/>
        </authorList>
    </citation>
    <scope>NUCLEOTIDE SEQUENCE [LARGE SCALE GENOMIC DNA]</scope>
    <source>
        <strain evidence="5">An76</strain>
    </source>
</reference>
<feature type="domain" description="CCHC-type" evidence="2">
    <location>
        <begin position="518"/>
        <end position="533"/>
    </location>
</feature>
<accession>A0A100ICI8</accession>
<feature type="domain" description="CCHC-type" evidence="2">
    <location>
        <begin position="542"/>
        <end position="557"/>
    </location>
</feature>
<comment type="caution">
    <text evidence="4">The sequence shown here is derived from an EMBL/GenBank/DDBJ whole genome shotgun (WGS) entry which is preliminary data.</text>
</comment>
<feature type="domain" description="CCHC-type" evidence="2">
    <location>
        <begin position="500"/>
        <end position="515"/>
    </location>
</feature>
<dbReference type="Pfam" id="PF00098">
    <property type="entry name" value="zf-CCHC"/>
    <property type="match status" value="5"/>
</dbReference>
<dbReference type="SUPFAM" id="SSF81383">
    <property type="entry name" value="F-box domain"/>
    <property type="match status" value="1"/>
</dbReference>
<feature type="domain" description="CCHC-type" evidence="2">
    <location>
        <begin position="470"/>
        <end position="485"/>
    </location>
</feature>
<dbReference type="AlphaFoldDB" id="A0A100ICI8"/>
<dbReference type="InterPro" id="IPR015943">
    <property type="entry name" value="WD40/YVTN_repeat-like_dom_sf"/>
</dbReference>
<dbReference type="SMART" id="SM00343">
    <property type="entry name" value="ZnF_C2HC"/>
    <property type="match status" value="6"/>
</dbReference>
<dbReference type="Gene3D" id="1.20.1280.50">
    <property type="match status" value="1"/>
</dbReference>
<keyword evidence="1" id="KW-0479">Metal-binding</keyword>
<dbReference type="InterPro" id="IPR036047">
    <property type="entry name" value="F-box-like_dom_sf"/>
</dbReference>
<dbReference type="InterPro" id="IPR001878">
    <property type="entry name" value="Znf_CCHC"/>
</dbReference>
<dbReference type="SUPFAM" id="SSF57756">
    <property type="entry name" value="Retrovirus zinc finger-like domains"/>
    <property type="match status" value="2"/>
</dbReference>
<dbReference type="InterPro" id="IPR001810">
    <property type="entry name" value="F-box_dom"/>
</dbReference>
<proteinExistence type="predicted"/>
<evidence type="ECO:0000259" key="2">
    <source>
        <dbReference type="PROSITE" id="PS50158"/>
    </source>
</evidence>
<dbReference type="SUPFAM" id="SSF50978">
    <property type="entry name" value="WD40 repeat-like"/>
    <property type="match status" value="1"/>
</dbReference>
<dbReference type="Proteomes" id="UP000068243">
    <property type="component" value="Unassembled WGS sequence"/>
</dbReference>
<dbReference type="SMART" id="SM00256">
    <property type="entry name" value="FBOX"/>
    <property type="match status" value="1"/>
</dbReference>
<keyword evidence="1" id="KW-0862">Zinc</keyword>
<dbReference type="VEuPathDB" id="FungiDB:ATCC64974_50680"/>
<dbReference type="Pfam" id="PF25499">
    <property type="entry name" value="Beta-prop_pof12"/>
    <property type="match status" value="2"/>
</dbReference>
<dbReference type="GO" id="GO:0008270">
    <property type="term" value="F:zinc ion binding"/>
    <property type="evidence" value="ECO:0007669"/>
    <property type="project" value="UniProtKB-KW"/>
</dbReference>
<evidence type="ECO:0000259" key="3">
    <source>
        <dbReference type="PROSITE" id="PS50181"/>
    </source>
</evidence>
<dbReference type="PROSITE" id="PS50181">
    <property type="entry name" value="FBOX"/>
    <property type="match status" value="1"/>
</dbReference>
<dbReference type="Gene3D" id="4.10.60.10">
    <property type="entry name" value="Zinc finger, CCHC-type"/>
    <property type="match status" value="3"/>
</dbReference>
<dbReference type="VEuPathDB" id="FungiDB:ASPNIDRAFT2_1087199"/>
<gene>
    <name evidence="4" type="ORF">ABL_02737</name>
</gene>
<dbReference type="InterPro" id="IPR036322">
    <property type="entry name" value="WD40_repeat_dom_sf"/>
</dbReference>
<dbReference type="VEuPathDB" id="FungiDB:An07g10270"/>
<dbReference type="FunFam" id="4.10.60.10:FF:000023">
    <property type="entry name" value="Cellular nucleic acid-binding protein homolog"/>
    <property type="match status" value="1"/>
</dbReference>
<dbReference type="Pfam" id="PF12937">
    <property type="entry name" value="F-box-like"/>
    <property type="match status" value="1"/>
</dbReference>
<sequence>MPKRRNVEDLPPPKRLRMTPNGHLDHISRLSDELLLHILSFLPLPSLLVCQQLSRRFHVLAGDSELWKRQYYSRWVRPRARRLPNARRSLSRSEIEYSPRVSTWLDHSHLAKEGVATNWKRQYRLRHNWSRGVCRVTEIEFPQPLRRQMLVTFCAGIVFTADSDHGLRAWAAEKPEQCLARSPLAKSPSRSLPAPTAMAAATSGPQQSLIDVTIGFEDGRLGVYTLDTTNFWIETRFAYVEGTGEAITAMASYSPFLLLVSQHKVLSLYETITDEDGCGWSLGIQELQFGLDGQQLSSRLATTVDCQYGIVFPTSRGRSKRDYRTTDVVGSGNELNTRLPGPSISHYEPPTSVSYSHPYLLTSHADNTLTVYLVVSTSTSLSVTSCQRLWGHTSSVSAVQVSDRGKAVSARDCPKKGTPTCYNCGGRECTVAPKEKSCYRCGGVGHISRECQASPAEGFGGAAAGGGQECYKCGRVGHIARNCPQSGGYGGGFGGRQQTCYSCGGFGHMARDCTNGQKCYNCGEVGHVSRDCPTEAKGERVCYNCKQPGHVQAACPN</sequence>
<feature type="domain" description="F-box" evidence="3">
    <location>
        <begin position="24"/>
        <end position="70"/>
    </location>
</feature>
<dbReference type="VEuPathDB" id="FungiDB:An07g10260"/>
<evidence type="ECO:0000256" key="1">
    <source>
        <dbReference type="PROSITE-ProRule" id="PRU00047"/>
    </source>
</evidence>